<dbReference type="PROSITE" id="PS51471">
    <property type="entry name" value="FE2OG_OXY"/>
    <property type="match status" value="1"/>
</dbReference>
<dbReference type="AlphaFoldDB" id="A0A5N7CGT4"/>
<dbReference type="SUPFAM" id="SSF51197">
    <property type="entry name" value="Clavaminate synthase-like"/>
    <property type="match status" value="1"/>
</dbReference>
<dbReference type="EMBL" id="ML735232">
    <property type="protein sequence ID" value="KAE8393087.1"/>
    <property type="molecule type" value="Genomic_DNA"/>
</dbReference>
<dbReference type="GO" id="GO:0006307">
    <property type="term" value="P:DNA alkylation repair"/>
    <property type="evidence" value="ECO:0007669"/>
    <property type="project" value="TreeGrafter"/>
</dbReference>
<proteinExistence type="predicted"/>
<dbReference type="InterPro" id="IPR037151">
    <property type="entry name" value="AlkB-like_sf"/>
</dbReference>
<feature type="binding site" evidence="1">
    <location>
        <position position="512"/>
    </location>
    <ligand>
        <name>2-oxoglutarate</name>
        <dbReference type="ChEBI" id="CHEBI:16810"/>
    </ligand>
</feature>
<dbReference type="PANTHER" id="PTHR31573:SF4">
    <property type="entry name" value="FE2OG DIOXYGENASE DOMAIN-CONTAINING PROTEIN"/>
    <property type="match status" value="1"/>
</dbReference>
<evidence type="ECO:0000313" key="3">
    <source>
        <dbReference type="EMBL" id="KAE8393087.1"/>
    </source>
</evidence>
<accession>A0A5N7CGT4</accession>
<dbReference type="InterPro" id="IPR032852">
    <property type="entry name" value="ALKBH2"/>
</dbReference>
<dbReference type="PANTHER" id="PTHR31573">
    <property type="entry name" value="ALPHA-KETOGLUTARATE-DEPENDENT DIOXYGENASE ALKB HOMOLOG 2"/>
    <property type="match status" value="1"/>
</dbReference>
<dbReference type="Pfam" id="PF13532">
    <property type="entry name" value="2OG-FeII_Oxy_2"/>
    <property type="match status" value="1"/>
</dbReference>
<feature type="binding site" evidence="1">
    <location>
        <position position="521"/>
    </location>
    <ligand>
        <name>2-oxoglutarate</name>
        <dbReference type="ChEBI" id="CHEBI:16810"/>
    </ligand>
</feature>
<protein>
    <recommendedName>
        <fullName evidence="2">Fe2OG dioxygenase domain-containing protein</fullName>
    </recommendedName>
</protein>
<feature type="domain" description="Fe2OG dioxygenase" evidence="2">
    <location>
        <begin position="503"/>
        <end position="655"/>
    </location>
</feature>
<dbReference type="GO" id="GO:0051747">
    <property type="term" value="F:cytosine C-5 DNA demethylase activity"/>
    <property type="evidence" value="ECO:0007669"/>
    <property type="project" value="TreeGrafter"/>
</dbReference>
<dbReference type="Proteomes" id="UP000326877">
    <property type="component" value="Unassembled WGS sequence"/>
</dbReference>
<evidence type="ECO:0000256" key="1">
    <source>
        <dbReference type="PIRSR" id="PIRSR632852-1"/>
    </source>
</evidence>
<dbReference type="GO" id="GO:0008198">
    <property type="term" value="F:ferrous iron binding"/>
    <property type="evidence" value="ECO:0007669"/>
    <property type="project" value="TreeGrafter"/>
</dbReference>
<dbReference type="GO" id="GO:0035516">
    <property type="term" value="F:broad specificity oxidative DNA demethylase activity"/>
    <property type="evidence" value="ECO:0007669"/>
    <property type="project" value="TreeGrafter"/>
</dbReference>
<dbReference type="InterPro" id="IPR027450">
    <property type="entry name" value="AlkB-like"/>
</dbReference>
<name>A0A5N7CGT4_PETAA</name>
<dbReference type="OrthoDB" id="2163491at2759"/>
<sequence>MPAKRKRAITANEAKPLKARRTSGGGIARSEVSESALVTARKLTIPVDGEPPAWANYRSELGDTLPWFRAVQGGIYHKDGLCWGVLLDADSGDRCYIDEEVIITRIGGGCTKDKDGKLTRVKDQDANDTMVKSLLNSMEQKLPVGIIIGQGNTVLETKVPHPFNVMAYFRVSHVWFERCDGKNGAKVRFEKLDLTSKSWWAVKGSSPPPPREERDFKNRPESVQCGACTCTSFRIYNEGWMCLEPSCEQFFRVERLEAPAILTYDQRFLDYRLHPDDTVQPHHSLIPDLLSTLNEDDSDVSTLRVAWKGVVCPQCRKCISRKLWRGWKCSDDTTPTPGHPHHTCTFQKMLRMHPVPLRSVIDSLEISPQKRALIPDKTVMTPHVDDVSLAPYRMLVYTLPGVGHITHLVSNRTINSRPDGPDIMFQQLQQVELGLRRFPLDQSVVDGTLTAHFAVNYGMPYKYVVSVKSKGFDEAPKVILRALGRLKWATEKALDRARDIARAPNEMLVLGYFEGMKIGYHDDGESSLGPTIATLSLGAQSTMLIRMKSVYFNGRSKNNIFLAEDPVLPGCAFEIERQNLKTRMHNRDITHEIYDKELKEVLKGHKCSVAKPCIKLQLNHGDLVVMHGENLQKYYEHSVIPENKLRFALTARHIKADHVDPKDIRKGNFTLSGDQVYNGH</sequence>
<gene>
    <name evidence="3" type="ORF">BDV23DRAFT_170481</name>
</gene>
<dbReference type="Gene3D" id="2.60.120.590">
    <property type="entry name" value="Alpha-ketoglutarate-dependent dioxygenase AlkB-like"/>
    <property type="match status" value="1"/>
</dbReference>
<dbReference type="InterPro" id="IPR005123">
    <property type="entry name" value="Oxoglu/Fe-dep_dioxygenase_dom"/>
</dbReference>
<reference evidence="3" key="1">
    <citation type="submission" date="2019-04" db="EMBL/GenBank/DDBJ databases">
        <title>Friends and foes A comparative genomics studyof 23 Aspergillus species from section Flavi.</title>
        <authorList>
            <consortium name="DOE Joint Genome Institute"/>
            <person name="Kjaerbolling I."/>
            <person name="Vesth T."/>
            <person name="Frisvad J.C."/>
            <person name="Nybo J.L."/>
            <person name="Theobald S."/>
            <person name="Kildgaard S."/>
            <person name="Isbrandt T."/>
            <person name="Kuo A."/>
            <person name="Sato A."/>
            <person name="Lyhne E.K."/>
            <person name="Kogle M.E."/>
            <person name="Wiebenga A."/>
            <person name="Kun R.S."/>
            <person name="Lubbers R.J."/>
            <person name="Makela M.R."/>
            <person name="Barry K."/>
            <person name="Chovatia M."/>
            <person name="Clum A."/>
            <person name="Daum C."/>
            <person name="Haridas S."/>
            <person name="He G."/>
            <person name="LaButti K."/>
            <person name="Lipzen A."/>
            <person name="Mondo S."/>
            <person name="Riley R."/>
            <person name="Salamov A."/>
            <person name="Simmons B.A."/>
            <person name="Magnuson J.K."/>
            <person name="Henrissat B."/>
            <person name="Mortensen U.H."/>
            <person name="Larsen T.O."/>
            <person name="Devries R.P."/>
            <person name="Grigoriev I.V."/>
            <person name="Machida M."/>
            <person name="Baker S.E."/>
            <person name="Andersen M.R."/>
        </authorList>
    </citation>
    <scope>NUCLEOTIDE SEQUENCE [LARGE SCALE GENOMIC DNA]</scope>
    <source>
        <strain evidence="3">IBT 14317</strain>
    </source>
</reference>
<evidence type="ECO:0000259" key="2">
    <source>
        <dbReference type="PROSITE" id="PS51471"/>
    </source>
</evidence>
<feature type="binding site" evidence="1">
    <location>
        <position position="637"/>
    </location>
    <ligand>
        <name>2-oxoglutarate</name>
        <dbReference type="ChEBI" id="CHEBI:16810"/>
    </ligand>
</feature>
<organism evidence="3">
    <name type="scientific">Petromyces alliaceus</name>
    <name type="common">Aspergillus alliaceus</name>
    <dbReference type="NCBI Taxonomy" id="209559"/>
    <lineage>
        <taxon>Eukaryota</taxon>
        <taxon>Fungi</taxon>
        <taxon>Dikarya</taxon>
        <taxon>Ascomycota</taxon>
        <taxon>Pezizomycotina</taxon>
        <taxon>Eurotiomycetes</taxon>
        <taxon>Eurotiomycetidae</taxon>
        <taxon>Eurotiales</taxon>
        <taxon>Aspergillaceae</taxon>
        <taxon>Aspergillus</taxon>
        <taxon>Aspergillus subgen. Circumdati</taxon>
    </lineage>
</organism>